<dbReference type="GO" id="GO:0005737">
    <property type="term" value="C:cytoplasm"/>
    <property type="evidence" value="ECO:0007669"/>
    <property type="project" value="UniProtKB-SubCell"/>
</dbReference>
<accession>A0A9W4H1T6</accession>
<dbReference type="PANTHER" id="PTHR11846">
    <property type="entry name" value="ADENYLOSUCCINATE SYNTHETASE"/>
    <property type="match status" value="1"/>
</dbReference>
<evidence type="ECO:0000313" key="12">
    <source>
        <dbReference type="Proteomes" id="UP001153328"/>
    </source>
</evidence>
<dbReference type="SUPFAM" id="SSF52540">
    <property type="entry name" value="P-loop containing nucleoside triphosphate hydrolases"/>
    <property type="match status" value="1"/>
</dbReference>
<protein>
    <recommendedName>
        <fullName evidence="8 10">Adenylosuccinate synthetase</fullName>
        <shortName evidence="8">AMPSase</shortName>
        <shortName evidence="8">AdSS</shortName>
        <ecNumber evidence="8 10">6.3.4.4</ecNumber>
    </recommendedName>
    <alternativeName>
        <fullName evidence="8">IMP--aspartate ligase</fullName>
    </alternativeName>
</protein>
<dbReference type="InterPro" id="IPR042110">
    <property type="entry name" value="Adenylosuccinate_synth_dom2"/>
</dbReference>
<dbReference type="FunFam" id="1.10.300.10:FF:000001">
    <property type="entry name" value="Adenylosuccinate synthetase"/>
    <property type="match status" value="1"/>
</dbReference>
<feature type="binding site" description="in other chain" evidence="8">
    <location>
        <position position="223"/>
    </location>
    <ligand>
        <name>IMP</name>
        <dbReference type="ChEBI" id="CHEBI:58053"/>
        <note>ligand shared between dimeric partners</note>
    </ligand>
</feature>
<feature type="active site" description="Proton acceptor" evidence="8">
    <location>
        <position position="13"/>
    </location>
</feature>
<organism evidence="11 12">
    <name type="scientific">Actinacidiphila bryophytorum</name>
    <dbReference type="NCBI Taxonomy" id="1436133"/>
    <lineage>
        <taxon>Bacteria</taxon>
        <taxon>Bacillati</taxon>
        <taxon>Actinomycetota</taxon>
        <taxon>Actinomycetes</taxon>
        <taxon>Kitasatosporales</taxon>
        <taxon>Streptomycetaceae</taxon>
        <taxon>Actinacidiphila</taxon>
    </lineage>
</organism>
<dbReference type="GO" id="GO:0044208">
    <property type="term" value="P:'de novo' AMP biosynthetic process"/>
    <property type="evidence" value="ECO:0007669"/>
    <property type="project" value="UniProtKB-UniRule"/>
</dbReference>
<dbReference type="Gene3D" id="1.10.300.10">
    <property type="entry name" value="Adenylosuccinate Synthetase, subunit A, domain 2"/>
    <property type="match status" value="1"/>
</dbReference>
<dbReference type="EMBL" id="CAJVAX010000017">
    <property type="protein sequence ID" value="CAG7643286.1"/>
    <property type="molecule type" value="Genomic_DNA"/>
</dbReference>
<comment type="caution">
    <text evidence="11">The sequence shown here is derived from an EMBL/GenBank/DDBJ whole genome shotgun (WGS) entry which is preliminary data.</text>
</comment>
<dbReference type="PROSITE" id="PS01266">
    <property type="entry name" value="ADENYLOSUCCIN_SYN_1"/>
    <property type="match status" value="1"/>
</dbReference>
<keyword evidence="7 8" id="KW-0342">GTP-binding</keyword>
<comment type="subunit">
    <text evidence="1 8">Homodimer.</text>
</comment>
<feature type="binding site" evidence="8">
    <location>
        <begin position="330"/>
        <end position="332"/>
    </location>
    <ligand>
        <name>GTP</name>
        <dbReference type="ChEBI" id="CHEBI:37565"/>
    </ligand>
</feature>
<dbReference type="InterPro" id="IPR001114">
    <property type="entry name" value="Adenylosuccinate_synthetase"/>
</dbReference>
<evidence type="ECO:0000256" key="3">
    <source>
        <dbReference type="ARBA" id="ARBA00022723"/>
    </source>
</evidence>
<gene>
    <name evidence="8 11" type="primary">purA</name>
    <name evidence="11" type="ORF">SBRY_30779</name>
</gene>
<feature type="binding site" description="in other chain" evidence="8">
    <location>
        <position position="128"/>
    </location>
    <ligand>
        <name>IMP</name>
        <dbReference type="ChEBI" id="CHEBI:58053"/>
        <note>ligand shared between dimeric partners</note>
    </ligand>
</feature>
<feature type="active site" evidence="9">
    <location>
        <position position="139"/>
    </location>
</feature>
<comment type="function">
    <text evidence="8">Plays an important role in the de novo pathway of purine nucleotide biosynthesis. Catalyzes the first committed step in the biosynthesis of AMP from IMP.</text>
</comment>
<keyword evidence="6 8" id="KW-0460">Magnesium</keyword>
<feature type="binding site" description="in other chain" evidence="8">
    <location>
        <begin position="13"/>
        <end position="16"/>
    </location>
    <ligand>
        <name>IMP</name>
        <dbReference type="ChEBI" id="CHEBI:58053"/>
        <note>ligand shared between dimeric partners</note>
    </ligand>
</feature>
<dbReference type="InterPro" id="IPR018220">
    <property type="entry name" value="Adenylosuccin_syn_GTP-bd"/>
</dbReference>
<comment type="cofactor">
    <cofactor evidence="8">
        <name>Mg(2+)</name>
        <dbReference type="ChEBI" id="CHEBI:18420"/>
    </cofactor>
    <text evidence="8">Binds 1 Mg(2+) ion per subunit.</text>
</comment>
<evidence type="ECO:0000256" key="8">
    <source>
        <dbReference type="HAMAP-Rule" id="MF_00011"/>
    </source>
</evidence>
<dbReference type="CDD" id="cd03108">
    <property type="entry name" value="AdSS"/>
    <property type="match status" value="1"/>
</dbReference>
<sequence length="427" mass="46224">MPALVLLGAQWGDEGKGKATDLLGGSVDYVVRYQGGNNAGHTVVVGDQKYALHLLPSGILSPGCTPVIGNGVVVDPAVLLSELSGLNERGVDTSKLLISGNAHLITPYHQTIDKVTERFLGNRKIGTTGRGIGPAYADKINRVGIRVQDLFDESILHQKVDAALQDKNQVLVKIFNRRAISTDQVVEEYLGYADRLRDYVTDTALVLNQALDDGKVVLMEGGQGTLLDVDHGTYPFVTSSNPTSGGACTGSGIGPTKITRVIGILKAYTTRVGSGPFPTELFDEDGERLRTVGHEFGVTTGRNRRCGWFDAVIARYATRVNGLTDFFLTKLDILTGWERIPVCVAYEVDGRRVEELPYSQSDFHHAKPVYEYLPGWSEDITKAQTFADLPKNAQAYVKALEEMSGAPISAIGVGPGRTETIEINSFL</sequence>
<feature type="binding site" evidence="8">
    <location>
        <position position="142"/>
    </location>
    <ligand>
        <name>IMP</name>
        <dbReference type="ChEBI" id="CHEBI:58053"/>
        <note>ligand shared between dimeric partners</note>
    </ligand>
</feature>
<dbReference type="GO" id="GO:0005525">
    <property type="term" value="F:GTP binding"/>
    <property type="evidence" value="ECO:0007669"/>
    <property type="project" value="UniProtKB-UniRule"/>
</dbReference>
<evidence type="ECO:0000256" key="2">
    <source>
        <dbReference type="ARBA" id="ARBA00022598"/>
    </source>
</evidence>
<dbReference type="NCBIfam" id="TIGR00184">
    <property type="entry name" value="purA"/>
    <property type="match status" value="1"/>
</dbReference>
<feature type="binding site" evidence="8">
    <location>
        <begin position="40"/>
        <end position="42"/>
    </location>
    <ligand>
        <name>GTP</name>
        <dbReference type="ChEBI" id="CHEBI:37565"/>
    </ligand>
</feature>
<comment type="catalytic activity">
    <reaction evidence="8 10">
        <text>IMP + L-aspartate + GTP = N(6)-(1,2-dicarboxyethyl)-AMP + GDP + phosphate + 2 H(+)</text>
        <dbReference type="Rhea" id="RHEA:15753"/>
        <dbReference type="ChEBI" id="CHEBI:15378"/>
        <dbReference type="ChEBI" id="CHEBI:29991"/>
        <dbReference type="ChEBI" id="CHEBI:37565"/>
        <dbReference type="ChEBI" id="CHEBI:43474"/>
        <dbReference type="ChEBI" id="CHEBI:57567"/>
        <dbReference type="ChEBI" id="CHEBI:58053"/>
        <dbReference type="ChEBI" id="CHEBI:58189"/>
        <dbReference type="EC" id="6.3.4.4"/>
    </reaction>
</comment>
<dbReference type="HAMAP" id="MF_00011">
    <property type="entry name" value="Adenylosucc_synth"/>
    <property type="match status" value="1"/>
</dbReference>
<feature type="binding site" evidence="8">
    <location>
        <begin position="412"/>
        <end position="414"/>
    </location>
    <ligand>
        <name>GTP</name>
        <dbReference type="ChEBI" id="CHEBI:37565"/>
    </ligand>
</feature>
<evidence type="ECO:0000256" key="10">
    <source>
        <dbReference type="RuleBase" id="RU000520"/>
    </source>
</evidence>
<keyword evidence="8" id="KW-0963">Cytoplasm</keyword>
<feature type="binding site" evidence="8">
    <location>
        <begin position="12"/>
        <end position="18"/>
    </location>
    <ligand>
        <name>GTP</name>
        <dbReference type="ChEBI" id="CHEBI:37565"/>
    </ligand>
</feature>
<keyword evidence="5 8" id="KW-0658">Purine biosynthesis</keyword>
<comment type="pathway">
    <text evidence="8 10">Purine metabolism; AMP biosynthesis via de novo pathway; AMP from IMP: step 1/2.</text>
</comment>
<proteinExistence type="inferred from homology"/>
<evidence type="ECO:0000256" key="6">
    <source>
        <dbReference type="ARBA" id="ARBA00022842"/>
    </source>
</evidence>
<dbReference type="Proteomes" id="UP001153328">
    <property type="component" value="Unassembled WGS sequence"/>
</dbReference>
<dbReference type="RefSeq" id="WP_205043055.1">
    <property type="nucleotide sequence ID" value="NZ_CAJVAX010000017.1"/>
</dbReference>
<dbReference type="GO" id="GO:0046040">
    <property type="term" value="P:IMP metabolic process"/>
    <property type="evidence" value="ECO:0007669"/>
    <property type="project" value="TreeGrafter"/>
</dbReference>
<feature type="binding site" description="in other chain" evidence="8">
    <location>
        <position position="302"/>
    </location>
    <ligand>
        <name>IMP</name>
        <dbReference type="ChEBI" id="CHEBI:58053"/>
        <note>ligand shared between dimeric partners</note>
    </ligand>
</feature>
<dbReference type="PANTHER" id="PTHR11846:SF0">
    <property type="entry name" value="ADENYLOSUCCINATE SYNTHETASE"/>
    <property type="match status" value="1"/>
</dbReference>
<feature type="binding site" description="in other chain" evidence="8">
    <location>
        <begin position="38"/>
        <end position="41"/>
    </location>
    <ligand>
        <name>IMP</name>
        <dbReference type="ChEBI" id="CHEBI:58053"/>
        <note>ligand shared between dimeric partners</note>
    </ligand>
</feature>
<dbReference type="Gene3D" id="3.40.440.10">
    <property type="entry name" value="Adenylosuccinate Synthetase, subunit A, domain 1"/>
    <property type="match status" value="1"/>
</dbReference>
<feature type="binding site" evidence="8">
    <location>
        <begin position="298"/>
        <end position="304"/>
    </location>
    <ligand>
        <name>substrate</name>
    </ligand>
</feature>
<keyword evidence="12" id="KW-1185">Reference proteome</keyword>
<dbReference type="EC" id="6.3.4.4" evidence="8 10"/>
<feature type="active site" description="Proton donor" evidence="8">
    <location>
        <position position="41"/>
    </location>
</feature>
<dbReference type="AlphaFoldDB" id="A0A9W4H1T6"/>
<dbReference type="GO" id="GO:0004019">
    <property type="term" value="F:adenylosuccinate synthase activity"/>
    <property type="evidence" value="ECO:0007669"/>
    <property type="project" value="UniProtKB-UniRule"/>
</dbReference>
<feature type="binding site" evidence="8">
    <location>
        <position position="13"/>
    </location>
    <ligand>
        <name>Mg(2+)</name>
        <dbReference type="ChEBI" id="CHEBI:18420"/>
    </ligand>
</feature>
<comment type="subcellular location">
    <subcellularLocation>
        <location evidence="8">Cytoplasm</location>
    </subcellularLocation>
</comment>
<reference evidence="11" key="1">
    <citation type="submission" date="2021-06" db="EMBL/GenBank/DDBJ databases">
        <authorList>
            <person name="Arsene-Ploetze F."/>
        </authorList>
    </citation>
    <scope>NUCLEOTIDE SEQUENCE</scope>
    <source>
        <strain evidence="11">SBRY1</strain>
    </source>
</reference>
<dbReference type="InterPro" id="IPR042109">
    <property type="entry name" value="Adenylosuccinate_synth_dom1"/>
</dbReference>
<dbReference type="NCBIfam" id="NF002223">
    <property type="entry name" value="PRK01117.1"/>
    <property type="match status" value="1"/>
</dbReference>
<keyword evidence="3 8" id="KW-0479">Metal-binding</keyword>
<evidence type="ECO:0000313" key="11">
    <source>
        <dbReference type="EMBL" id="CAG7643286.1"/>
    </source>
</evidence>
<dbReference type="Pfam" id="PF00709">
    <property type="entry name" value="Adenylsucc_synt"/>
    <property type="match status" value="1"/>
</dbReference>
<feature type="binding site" description="in other chain" evidence="8">
    <location>
        <position position="238"/>
    </location>
    <ligand>
        <name>IMP</name>
        <dbReference type="ChEBI" id="CHEBI:58053"/>
        <note>ligand shared between dimeric partners</note>
    </ligand>
</feature>
<evidence type="ECO:0000256" key="5">
    <source>
        <dbReference type="ARBA" id="ARBA00022755"/>
    </source>
</evidence>
<name>A0A9W4H1T6_9ACTN</name>
<feature type="binding site" evidence="8">
    <location>
        <position position="40"/>
    </location>
    <ligand>
        <name>Mg(2+)</name>
        <dbReference type="ChEBI" id="CHEBI:18420"/>
    </ligand>
</feature>
<dbReference type="PROSITE" id="PS00513">
    <property type="entry name" value="ADENYLOSUCCIN_SYN_2"/>
    <property type="match status" value="1"/>
</dbReference>
<comment type="similarity">
    <text evidence="8 10">Belongs to the adenylosuccinate synthetase family.</text>
</comment>
<evidence type="ECO:0000256" key="1">
    <source>
        <dbReference type="ARBA" id="ARBA00011738"/>
    </source>
</evidence>
<dbReference type="InterPro" id="IPR033128">
    <property type="entry name" value="Adenylosuccin_syn_Lys_AS"/>
</dbReference>
<dbReference type="Gene3D" id="3.90.170.10">
    <property type="entry name" value="Adenylosuccinate Synthetase, subunit A, domain 3"/>
    <property type="match status" value="1"/>
</dbReference>
<dbReference type="GO" id="GO:0000287">
    <property type="term" value="F:magnesium ion binding"/>
    <property type="evidence" value="ECO:0007669"/>
    <property type="project" value="UniProtKB-UniRule"/>
</dbReference>
<evidence type="ECO:0000256" key="7">
    <source>
        <dbReference type="ARBA" id="ARBA00023134"/>
    </source>
</evidence>
<dbReference type="InterPro" id="IPR042111">
    <property type="entry name" value="Adenylosuccinate_synth_dom3"/>
</dbReference>
<dbReference type="InterPro" id="IPR027417">
    <property type="entry name" value="P-loop_NTPase"/>
</dbReference>
<dbReference type="SMART" id="SM00788">
    <property type="entry name" value="Adenylsucc_synt"/>
    <property type="match status" value="1"/>
</dbReference>
<keyword evidence="4 8" id="KW-0547">Nucleotide-binding</keyword>
<evidence type="ECO:0000256" key="4">
    <source>
        <dbReference type="ARBA" id="ARBA00022741"/>
    </source>
</evidence>
<keyword evidence="2 8" id="KW-0436">Ligase</keyword>
<feature type="binding site" evidence="8">
    <location>
        <position position="304"/>
    </location>
    <ligand>
        <name>GTP</name>
        <dbReference type="ChEBI" id="CHEBI:37565"/>
    </ligand>
</feature>
<evidence type="ECO:0000256" key="9">
    <source>
        <dbReference type="PROSITE-ProRule" id="PRU10134"/>
    </source>
</evidence>
<dbReference type="FunFam" id="3.90.170.10:FF:000001">
    <property type="entry name" value="Adenylosuccinate synthetase"/>
    <property type="match status" value="1"/>
</dbReference>